<dbReference type="Gene3D" id="3.40.1280.10">
    <property type="match status" value="1"/>
</dbReference>
<comment type="function">
    <text evidence="5">Catalyzes the formation of 2'O-methylated cytidine (Cm32) or 2'O-methylated uridine (Um32) at position 32 in tRNA.</text>
</comment>
<comment type="catalytic activity">
    <reaction evidence="5">
        <text>cytidine(32) in tRNA + S-adenosyl-L-methionine = 2'-O-methylcytidine(32) in tRNA + S-adenosyl-L-homocysteine + H(+)</text>
        <dbReference type="Rhea" id="RHEA:42932"/>
        <dbReference type="Rhea" id="RHEA-COMP:10288"/>
        <dbReference type="Rhea" id="RHEA-COMP:10289"/>
        <dbReference type="ChEBI" id="CHEBI:15378"/>
        <dbReference type="ChEBI" id="CHEBI:57856"/>
        <dbReference type="ChEBI" id="CHEBI:59789"/>
        <dbReference type="ChEBI" id="CHEBI:74495"/>
        <dbReference type="ChEBI" id="CHEBI:82748"/>
        <dbReference type="EC" id="2.1.1.200"/>
    </reaction>
</comment>
<dbReference type="InterPro" id="IPR029028">
    <property type="entry name" value="Alpha/beta_knot_MTases"/>
</dbReference>
<sequence>MFSNIRVVMVNTSLPANIGAAARALKTMGLGNLVLVDPQMFPNADATALASGASDILHRARVVPTLQDAIADCKLVIGASARSRTIPWSMLDSRQAGELVRTESERHPVALVFGREDRGLTNEELQQCHYHVYIPSDSEYGVLNVAAAIQVICYEVRMAHLIAENRPTTDIVQPASMPLPHAPWDEELVNAEDMEGFYQHFEAAMVESGFLDPDNPRQMPVRVRRMFNRMRLDRLEYNLWRGIFRQMQAMAAEIARASKK</sequence>
<evidence type="ECO:0000256" key="5">
    <source>
        <dbReference type="RuleBase" id="RU362024"/>
    </source>
</evidence>
<protein>
    <recommendedName>
        <fullName evidence="5">tRNA (cytidine/uridine-2'-O-)-methyltransferase TrmJ</fullName>
        <ecNumber evidence="5">2.1.1.200</ecNumber>
    </recommendedName>
    <alternativeName>
        <fullName evidence="5">tRNA (cytidine(32)/uridine(32)-2'-O)-methyltransferase</fullName>
    </alternativeName>
    <alternativeName>
        <fullName evidence="5">tRNA Cm32/Um32 methyltransferase</fullName>
    </alternativeName>
</protein>
<evidence type="ECO:0000256" key="3">
    <source>
        <dbReference type="ARBA" id="ARBA00022679"/>
    </source>
</evidence>
<proteinExistence type="inferred from homology"/>
<keyword evidence="5" id="KW-0963">Cytoplasm</keyword>
<dbReference type="PIRSF" id="PIRSF004808">
    <property type="entry name" value="LasT"/>
    <property type="match status" value="1"/>
</dbReference>
<dbReference type="SUPFAM" id="SSF75217">
    <property type="entry name" value="alpha/beta knot"/>
    <property type="match status" value="1"/>
</dbReference>
<comment type="caution">
    <text evidence="7">The sequence shown here is derived from an EMBL/GenBank/DDBJ whole genome shotgun (WGS) entry which is preliminary data.</text>
</comment>
<feature type="domain" description="tRNA/rRNA methyltransferase SpoU type" evidence="6">
    <location>
        <begin position="5"/>
        <end position="154"/>
    </location>
</feature>
<dbReference type="GO" id="GO:0002128">
    <property type="term" value="P:tRNA nucleoside ribose methylation"/>
    <property type="evidence" value="ECO:0007669"/>
    <property type="project" value="TreeGrafter"/>
</dbReference>
<dbReference type="RefSeq" id="WP_242610171.1">
    <property type="nucleotide sequence ID" value="NZ_SHKX01000010.1"/>
</dbReference>
<comment type="similarity">
    <text evidence="1">Belongs to the class IV-like SAM-binding methyltransferase superfamily. RNA methyltransferase TrmH family.</text>
</comment>
<keyword evidence="2 5" id="KW-0489">Methyltransferase</keyword>
<dbReference type="GO" id="GO:0003723">
    <property type="term" value="F:RNA binding"/>
    <property type="evidence" value="ECO:0007669"/>
    <property type="project" value="InterPro"/>
</dbReference>
<dbReference type="PANTHER" id="PTHR42786">
    <property type="entry name" value="TRNA/RRNA METHYLTRANSFERASE"/>
    <property type="match status" value="1"/>
</dbReference>
<comment type="subcellular location">
    <subcellularLocation>
        <location evidence="5">Cytoplasm</location>
    </subcellularLocation>
</comment>
<dbReference type="GO" id="GO:0160206">
    <property type="term" value="F:tRNA (cytidine(32)/uridine(32)-2'-O)-methyltransferase activity"/>
    <property type="evidence" value="ECO:0007669"/>
    <property type="project" value="UniProtKB-EC"/>
</dbReference>
<keyword evidence="5" id="KW-0819">tRNA processing</keyword>
<evidence type="ECO:0000256" key="1">
    <source>
        <dbReference type="ARBA" id="ARBA00007228"/>
    </source>
</evidence>
<dbReference type="EMBL" id="SHKX01000010">
    <property type="protein sequence ID" value="RZU47558.1"/>
    <property type="molecule type" value="Genomic_DNA"/>
</dbReference>
<dbReference type="GO" id="GO:0005829">
    <property type="term" value="C:cytosol"/>
    <property type="evidence" value="ECO:0007669"/>
    <property type="project" value="TreeGrafter"/>
</dbReference>
<evidence type="ECO:0000313" key="7">
    <source>
        <dbReference type="EMBL" id="RZU47558.1"/>
    </source>
</evidence>
<gene>
    <name evidence="5" type="primary">trmJ</name>
    <name evidence="7" type="ORF">EV700_0521</name>
</gene>
<dbReference type="GO" id="GO:0106339">
    <property type="term" value="F:tRNA (cytidine(32)-2'-O)-methyltransferase activity"/>
    <property type="evidence" value="ECO:0007669"/>
    <property type="project" value="RHEA"/>
</dbReference>
<evidence type="ECO:0000259" key="6">
    <source>
        <dbReference type="Pfam" id="PF00588"/>
    </source>
</evidence>
<dbReference type="InterPro" id="IPR029026">
    <property type="entry name" value="tRNA_m1G_MTases_N"/>
</dbReference>
<comment type="catalytic activity">
    <reaction evidence="5">
        <text>uridine(32) in tRNA + S-adenosyl-L-methionine = 2'-O-methyluridine(32) in tRNA + S-adenosyl-L-homocysteine + H(+)</text>
        <dbReference type="Rhea" id="RHEA:42936"/>
        <dbReference type="Rhea" id="RHEA-COMP:10107"/>
        <dbReference type="Rhea" id="RHEA-COMP:10290"/>
        <dbReference type="ChEBI" id="CHEBI:15378"/>
        <dbReference type="ChEBI" id="CHEBI:57856"/>
        <dbReference type="ChEBI" id="CHEBI:59789"/>
        <dbReference type="ChEBI" id="CHEBI:65315"/>
        <dbReference type="ChEBI" id="CHEBI:74478"/>
        <dbReference type="EC" id="2.1.1.200"/>
    </reaction>
</comment>
<dbReference type="FunFam" id="3.40.1280.10:FF:000006">
    <property type="entry name" value="Uncharacterized tRNA/rRNA methyltransferase HI_0380"/>
    <property type="match status" value="1"/>
</dbReference>
<dbReference type="NCBIfam" id="TIGR00050">
    <property type="entry name" value="rRNA_methyl_1"/>
    <property type="match status" value="1"/>
</dbReference>
<evidence type="ECO:0000256" key="2">
    <source>
        <dbReference type="ARBA" id="ARBA00022603"/>
    </source>
</evidence>
<dbReference type="AlphaFoldDB" id="A0A4Q7ZAH4"/>
<keyword evidence="3 7" id="KW-0808">Transferase</keyword>
<dbReference type="Gene3D" id="1.10.8.590">
    <property type="match status" value="1"/>
</dbReference>
<keyword evidence="4 5" id="KW-0949">S-adenosyl-L-methionine</keyword>
<name>A0A4Q7ZAH4_9GAMM</name>
<dbReference type="PANTHER" id="PTHR42786:SF2">
    <property type="entry name" value="TRNA (CYTIDINE_URIDINE-2'-O-)-METHYLTRANSFERASE TRMJ"/>
    <property type="match status" value="1"/>
</dbReference>
<accession>A0A4Q7ZAH4</accession>
<organism evidence="7 8">
    <name type="scientific">Fluviicoccus keumensis</name>
    <dbReference type="NCBI Taxonomy" id="1435465"/>
    <lineage>
        <taxon>Bacteria</taxon>
        <taxon>Pseudomonadati</taxon>
        <taxon>Pseudomonadota</taxon>
        <taxon>Gammaproteobacteria</taxon>
        <taxon>Moraxellales</taxon>
        <taxon>Moraxellaceae</taxon>
        <taxon>Fluviicoccus</taxon>
    </lineage>
</organism>
<evidence type="ECO:0000256" key="4">
    <source>
        <dbReference type="ARBA" id="ARBA00022691"/>
    </source>
</evidence>
<dbReference type="Proteomes" id="UP000292423">
    <property type="component" value="Unassembled WGS sequence"/>
</dbReference>
<dbReference type="EC" id="2.1.1.200" evidence="5"/>
<keyword evidence="8" id="KW-1185">Reference proteome</keyword>
<comment type="subunit">
    <text evidence="5">Homodimer.</text>
</comment>
<dbReference type="InterPro" id="IPR001537">
    <property type="entry name" value="SpoU_MeTrfase"/>
</dbReference>
<evidence type="ECO:0000313" key="8">
    <source>
        <dbReference type="Proteomes" id="UP000292423"/>
    </source>
</evidence>
<reference evidence="7 8" key="1">
    <citation type="submission" date="2019-02" db="EMBL/GenBank/DDBJ databases">
        <title>Genomic Encyclopedia of Type Strains, Phase IV (KMG-IV): sequencing the most valuable type-strain genomes for metagenomic binning, comparative biology and taxonomic classification.</title>
        <authorList>
            <person name="Goeker M."/>
        </authorList>
    </citation>
    <scope>NUCLEOTIDE SEQUENCE [LARGE SCALE GENOMIC DNA]</scope>
    <source>
        <strain evidence="7 8">DSM 105135</strain>
    </source>
</reference>
<dbReference type="InterPro" id="IPR004384">
    <property type="entry name" value="RNA_MeTrfase_TrmJ/LasT"/>
</dbReference>
<dbReference type="CDD" id="cd18093">
    <property type="entry name" value="SpoU-like_TrmJ"/>
    <property type="match status" value="1"/>
</dbReference>
<dbReference type="Pfam" id="PF00588">
    <property type="entry name" value="SpoU_methylase"/>
    <property type="match status" value="1"/>
</dbReference>